<sequence>MAVAFYVGAYTADMGGTATGIAALGRLADGSLENLGLATVADSPSYLATSGDLVYAAAEAAGRVEVFRRDSELALEPVAGAPSGGVAPCHVARYGDTVVAACYVDGTLGVLSAEPLALTQRVEAHGAGPHPAQDGPHAHATFALDGTTILSADLGSDRVHVHELANGHLTRTASLDLPPGTGPRDFLRLPSGLLLVLGELSLEVLVLRWNDGELSIVGGAALAGAEPGDHASALSLGPGGRFAYAGLRGSNRISILAVDGETVTAAGFVDAGGDWPRHHVVDGDVMHVAHERSSTVASFRLGTDGVPALIAPAIAVASPIFLLAV</sequence>
<reference evidence="2 3" key="1">
    <citation type="submission" date="2024-06" db="EMBL/GenBank/DDBJ databases">
        <title>Sorghum-associated microbial communities from plants grown in Nebraska, USA.</title>
        <authorList>
            <person name="Schachtman D."/>
        </authorList>
    </citation>
    <scope>NUCLEOTIDE SEQUENCE [LARGE SCALE GENOMIC DNA]</scope>
    <source>
        <strain evidence="2 3">2857</strain>
    </source>
</reference>
<name>A0ABV2QKX1_9MICO</name>
<dbReference type="InterPro" id="IPR050282">
    <property type="entry name" value="Cycloisomerase_2"/>
</dbReference>
<evidence type="ECO:0000256" key="1">
    <source>
        <dbReference type="ARBA" id="ARBA00005564"/>
    </source>
</evidence>
<dbReference type="PANTHER" id="PTHR30344">
    <property type="entry name" value="6-PHOSPHOGLUCONOLACTONASE-RELATED"/>
    <property type="match status" value="1"/>
</dbReference>
<dbReference type="SUPFAM" id="SSF51004">
    <property type="entry name" value="C-terminal (heme d1) domain of cytochrome cd1-nitrite reductase"/>
    <property type="match status" value="1"/>
</dbReference>
<evidence type="ECO:0000313" key="3">
    <source>
        <dbReference type="Proteomes" id="UP001549257"/>
    </source>
</evidence>
<dbReference type="PANTHER" id="PTHR30344:SF1">
    <property type="entry name" value="6-PHOSPHOGLUCONOLACTONASE"/>
    <property type="match status" value="1"/>
</dbReference>
<evidence type="ECO:0000313" key="2">
    <source>
        <dbReference type="EMBL" id="MET4581602.1"/>
    </source>
</evidence>
<dbReference type="GO" id="GO:0017057">
    <property type="term" value="F:6-phosphogluconolactonase activity"/>
    <property type="evidence" value="ECO:0007669"/>
    <property type="project" value="UniProtKB-EC"/>
</dbReference>
<dbReference type="InterPro" id="IPR011048">
    <property type="entry name" value="Haem_d1_sf"/>
</dbReference>
<keyword evidence="3" id="KW-1185">Reference proteome</keyword>
<organism evidence="2 3">
    <name type="scientific">Conyzicola nivalis</name>
    <dbReference type="NCBI Taxonomy" id="1477021"/>
    <lineage>
        <taxon>Bacteria</taxon>
        <taxon>Bacillati</taxon>
        <taxon>Actinomycetota</taxon>
        <taxon>Actinomycetes</taxon>
        <taxon>Micrococcales</taxon>
        <taxon>Microbacteriaceae</taxon>
        <taxon>Conyzicola</taxon>
    </lineage>
</organism>
<protein>
    <submittedName>
        <fullName evidence="2">6-phosphogluconolactonase</fullName>
        <ecNumber evidence="2">3.1.1.31</ecNumber>
    </submittedName>
</protein>
<dbReference type="Gene3D" id="2.130.10.10">
    <property type="entry name" value="YVTN repeat-like/Quinoprotein amine dehydrogenase"/>
    <property type="match status" value="1"/>
</dbReference>
<accession>A0ABV2QKX1</accession>
<dbReference type="Pfam" id="PF10282">
    <property type="entry name" value="Lactonase"/>
    <property type="match status" value="1"/>
</dbReference>
<dbReference type="InterPro" id="IPR015943">
    <property type="entry name" value="WD40/YVTN_repeat-like_dom_sf"/>
</dbReference>
<dbReference type="EC" id="3.1.1.31" evidence="2"/>
<comment type="similarity">
    <text evidence="1">Belongs to the cycloisomerase 2 family.</text>
</comment>
<dbReference type="InterPro" id="IPR019405">
    <property type="entry name" value="Lactonase_7-beta_prop"/>
</dbReference>
<dbReference type="RefSeq" id="WP_354023769.1">
    <property type="nucleotide sequence ID" value="NZ_JBEPSJ010000001.1"/>
</dbReference>
<keyword evidence="2" id="KW-0378">Hydrolase</keyword>
<proteinExistence type="inferred from homology"/>
<dbReference type="EMBL" id="JBEPSJ010000001">
    <property type="protein sequence ID" value="MET4581602.1"/>
    <property type="molecule type" value="Genomic_DNA"/>
</dbReference>
<gene>
    <name evidence="2" type="ORF">ABIE21_001092</name>
</gene>
<comment type="caution">
    <text evidence="2">The sequence shown here is derived from an EMBL/GenBank/DDBJ whole genome shotgun (WGS) entry which is preliminary data.</text>
</comment>
<dbReference type="Proteomes" id="UP001549257">
    <property type="component" value="Unassembled WGS sequence"/>
</dbReference>